<protein>
    <submittedName>
        <fullName evidence="2">Uncharacterized protein</fullName>
    </submittedName>
</protein>
<evidence type="ECO:0000256" key="1">
    <source>
        <dbReference type="SAM" id="MobiDB-lite"/>
    </source>
</evidence>
<reference evidence="2" key="1">
    <citation type="journal article" date="2020" name="Fungal Divers.">
        <title>Resolving the Mortierellaceae phylogeny through synthesis of multi-gene phylogenetics and phylogenomics.</title>
        <authorList>
            <person name="Vandepol N."/>
            <person name="Liber J."/>
            <person name="Desiro A."/>
            <person name="Na H."/>
            <person name="Kennedy M."/>
            <person name="Barry K."/>
            <person name="Grigoriev I.V."/>
            <person name="Miller A.N."/>
            <person name="O'Donnell K."/>
            <person name="Stajich J.E."/>
            <person name="Bonito G."/>
        </authorList>
    </citation>
    <scope>NUCLEOTIDE SEQUENCE</scope>
    <source>
        <strain evidence="2">MES-2147</strain>
    </source>
</reference>
<feature type="non-terminal residue" evidence="2">
    <location>
        <position position="1"/>
    </location>
</feature>
<gene>
    <name evidence="2" type="ORF">BGZ65_007847</name>
</gene>
<dbReference type="EMBL" id="JAAAHW010001143">
    <property type="protein sequence ID" value="KAF9996567.1"/>
    <property type="molecule type" value="Genomic_DNA"/>
</dbReference>
<evidence type="ECO:0000313" key="2">
    <source>
        <dbReference type="EMBL" id="KAF9996567.1"/>
    </source>
</evidence>
<accession>A0A9P6MFH9</accession>
<keyword evidence="3" id="KW-1185">Reference proteome</keyword>
<dbReference type="OrthoDB" id="5340906at2759"/>
<sequence>MSSTIDRRYREWTERLQGKIDVEAFVSKFGFTDRRDAHRQYLNLITQNWIKTPTQLQLESKFKSWKVNSAEVFWKSRENDVKLDTVILSAEGAIIKNAGQNVIDRAAKRQADSSQESVTDDFLTDGPVVSGPLQEGTSVPSEVDTPAPLTAGKRKRPPKDSDASKAEEGVDNKKKKGFVPFSEIGRRSLQRRYSTLGLKWVLESGTIVEDVLFAAGEKLSVYHPIQSFMIDIQDRYTQGLFSEQDWTEIKRDIPSSTPYTEAAVEYLDTFDTVTTINDLRTRLRTRPDNVELELIHTCLVNWLNLYETETPSPFSMGGNLPELWWVTQAWGVCSQLAKGVPGSFILMGEMTGIDSTARRNNKDRITTPTPHATRKKLVRADLIWRSMIVPGKNWGIGEAARVWDEPAQKYVHESTFKLPRQLHDVLVARTQEVGGADRMRDVLVSGLVIAGPCIQRIALCWSAKGTNVTRLVRSKMARLDSSVKNMSTSLLALHQILLFRSSTMHLMQTYDRANELCNEERRQDRHRQGPEEWADGDN</sequence>
<comment type="caution">
    <text evidence="2">The sequence shown here is derived from an EMBL/GenBank/DDBJ whole genome shotgun (WGS) entry which is preliminary data.</text>
</comment>
<dbReference type="Proteomes" id="UP000749646">
    <property type="component" value="Unassembled WGS sequence"/>
</dbReference>
<organism evidence="2 3">
    <name type="scientific">Modicella reniformis</name>
    <dbReference type="NCBI Taxonomy" id="1440133"/>
    <lineage>
        <taxon>Eukaryota</taxon>
        <taxon>Fungi</taxon>
        <taxon>Fungi incertae sedis</taxon>
        <taxon>Mucoromycota</taxon>
        <taxon>Mortierellomycotina</taxon>
        <taxon>Mortierellomycetes</taxon>
        <taxon>Mortierellales</taxon>
        <taxon>Mortierellaceae</taxon>
        <taxon>Modicella</taxon>
    </lineage>
</organism>
<evidence type="ECO:0000313" key="3">
    <source>
        <dbReference type="Proteomes" id="UP000749646"/>
    </source>
</evidence>
<feature type="region of interest" description="Disordered" evidence="1">
    <location>
        <begin position="106"/>
        <end position="172"/>
    </location>
</feature>
<proteinExistence type="predicted"/>
<feature type="compositionally biased region" description="Basic and acidic residues" evidence="1">
    <location>
        <begin position="158"/>
        <end position="172"/>
    </location>
</feature>
<dbReference type="AlphaFoldDB" id="A0A9P6MFH9"/>
<name>A0A9P6MFH9_9FUNG</name>